<reference evidence="1" key="1">
    <citation type="journal article" date="2022" name="Int. J. Mol. Sci.">
        <title>Draft Genome of Tanacetum Coccineum: Genomic Comparison of Closely Related Tanacetum-Family Plants.</title>
        <authorList>
            <person name="Yamashiro T."/>
            <person name="Shiraishi A."/>
            <person name="Nakayama K."/>
            <person name="Satake H."/>
        </authorList>
    </citation>
    <scope>NUCLEOTIDE SEQUENCE</scope>
</reference>
<sequence>MNVPIFVGTFSVITNFEVLEDMDAYRDEGMGDVIVGEPFLKEIGIKARRFEGMITFYKGKEEDLSEKEIDDVGEVSTI</sequence>
<proteinExistence type="predicted"/>
<protein>
    <submittedName>
        <fullName evidence="1">Uncharacterized protein</fullName>
    </submittedName>
</protein>
<evidence type="ECO:0000313" key="1">
    <source>
        <dbReference type="EMBL" id="GJT09380.1"/>
    </source>
</evidence>
<dbReference type="EMBL" id="BQNB010012902">
    <property type="protein sequence ID" value="GJT09380.1"/>
    <property type="molecule type" value="Genomic_DNA"/>
</dbReference>
<dbReference type="Proteomes" id="UP001151760">
    <property type="component" value="Unassembled WGS sequence"/>
</dbReference>
<keyword evidence="2" id="KW-1185">Reference proteome</keyword>
<accession>A0ABQ5B3F4</accession>
<evidence type="ECO:0000313" key="2">
    <source>
        <dbReference type="Proteomes" id="UP001151760"/>
    </source>
</evidence>
<gene>
    <name evidence="1" type="ORF">Tco_0856422</name>
</gene>
<organism evidence="1 2">
    <name type="scientific">Tanacetum coccineum</name>
    <dbReference type="NCBI Taxonomy" id="301880"/>
    <lineage>
        <taxon>Eukaryota</taxon>
        <taxon>Viridiplantae</taxon>
        <taxon>Streptophyta</taxon>
        <taxon>Embryophyta</taxon>
        <taxon>Tracheophyta</taxon>
        <taxon>Spermatophyta</taxon>
        <taxon>Magnoliopsida</taxon>
        <taxon>eudicotyledons</taxon>
        <taxon>Gunneridae</taxon>
        <taxon>Pentapetalae</taxon>
        <taxon>asterids</taxon>
        <taxon>campanulids</taxon>
        <taxon>Asterales</taxon>
        <taxon>Asteraceae</taxon>
        <taxon>Asteroideae</taxon>
        <taxon>Anthemideae</taxon>
        <taxon>Anthemidinae</taxon>
        <taxon>Tanacetum</taxon>
    </lineage>
</organism>
<reference evidence="1" key="2">
    <citation type="submission" date="2022-01" db="EMBL/GenBank/DDBJ databases">
        <authorList>
            <person name="Yamashiro T."/>
            <person name="Shiraishi A."/>
            <person name="Satake H."/>
            <person name="Nakayama K."/>
        </authorList>
    </citation>
    <scope>NUCLEOTIDE SEQUENCE</scope>
</reference>
<comment type="caution">
    <text evidence="1">The sequence shown here is derived from an EMBL/GenBank/DDBJ whole genome shotgun (WGS) entry which is preliminary data.</text>
</comment>
<name>A0ABQ5B3F4_9ASTR</name>